<dbReference type="Gene3D" id="1.10.10.10">
    <property type="entry name" value="Winged helix-like DNA-binding domain superfamily/Winged helix DNA-binding domain"/>
    <property type="match status" value="1"/>
</dbReference>
<dbReference type="Proteomes" id="UP001485459">
    <property type="component" value="Chromosome"/>
</dbReference>
<keyword evidence="3" id="KW-1185">Reference proteome</keyword>
<evidence type="ECO:0000313" key="2">
    <source>
        <dbReference type="EMBL" id="WZN39471.1"/>
    </source>
</evidence>
<dbReference type="InterPro" id="IPR036388">
    <property type="entry name" value="WH-like_DNA-bd_sf"/>
</dbReference>
<dbReference type="PANTHER" id="PTHR37318">
    <property type="entry name" value="BSL7504 PROTEIN"/>
    <property type="match status" value="1"/>
</dbReference>
<dbReference type="Pfam" id="PF13601">
    <property type="entry name" value="HTH_34"/>
    <property type="match status" value="1"/>
</dbReference>
<accession>A0ABZ2YID3</accession>
<dbReference type="InterPro" id="IPR036390">
    <property type="entry name" value="WH_DNA-bd_sf"/>
</dbReference>
<dbReference type="PANTHER" id="PTHR37318:SF1">
    <property type="entry name" value="BSL7504 PROTEIN"/>
    <property type="match status" value="1"/>
</dbReference>
<dbReference type="InterPro" id="IPR027395">
    <property type="entry name" value="WH_DNA-bd_dom"/>
</dbReference>
<proteinExistence type="predicted"/>
<evidence type="ECO:0000259" key="1">
    <source>
        <dbReference type="Pfam" id="PF13601"/>
    </source>
</evidence>
<organism evidence="2 3">
    <name type="scientific">Chitinophaga pollutisoli</name>
    <dbReference type="NCBI Taxonomy" id="3133966"/>
    <lineage>
        <taxon>Bacteria</taxon>
        <taxon>Pseudomonadati</taxon>
        <taxon>Bacteroidota</taxon>
        <taxon>Chitinophagia</taxon>
        <taxon>Chitinophagales</taxon>
        <taxon>Chitinophagaceae</taxon>
        <taxon>Chitinophaga</taxon>
    </lineage>
</organism>
<dbReference type="RefSeq" id="WP_341834456.1">
    <property type="nucleotide sequence ID" value="NZ_CP149822.1"/>
</dbReference>
<dbReference type="SUPFAM" id="SSF46785">
    <property type="entry name" value="Winged helix' DNA-binding domain"/>
    <property type="match status" value="1"/>
</dbReference>
<name>A0ABZ2YID3_9BACT</name>
<evidence type="ECO:0000313" key="3">
    <source>
        <dbReference type="Proteomes" id="UP001485459"/>
    </source>
</evidence>
<reference evidence="3" key="1">
    <citation type="submission" date="2024-03" db="EMBL/GenBank/DDBJ databases">
        <title>Chitinophaga horti sp. nov., isolated from garden soil.</title>
        <authorList>
            <person name="Lee D.S."/>
            <person name="Han D.M."/>
            <person name="Baek J.H."/>
            <person name="Choi D.G."/>
            <person name="Jeon J.H."/>
            <person name="Jeon C.O."/>
        </authorList>
    </citation>
    <scope>NUCLEOTIDE SEQUENCE [LARGE SCALE GENOMIC DNA]</scope>
    <source>
        <strain evidence="3">GPA1</strain>
    </source>
</reference>
<gene>
    <name evidence="2" type="ORF">WJU16_15825</name>
</gene>
<sequence length="100" mass="11503">MIVFKELDPVLHSQLRLAVMSVLMREKEAEFTLLKEMTNATAGNLSVQINKLKEAEYIEVTKQFKDNYPQTICRITDKGAAAFQDYVKSIQTYFHTGRKS</sequence>
<feature type="domain" description="Winged helix DNA-binding" evidence="1">
    <location>
        <begin position="15"/>
        <end position="93"/>
    </location>
</feature>
<dbReference type="EMBL" id="CP149822">
    <property type="protein sequence ID" value="WZN39471.1"/>
    <property type="molecule type" value="Genomic_DNA"/>
</dbReference>
<protein>
    <submittedName>
        <fullName evidence="2">Transcriptional regulator</fullName>
    </submittedName>
</protein>